<protein>
    <submittedName>
        <fullName evidence="3">ATPase</fullName>
    </submittedName>
</protein>
<evidence type="ECO:0000259" key="2">
    <source>
        <dbReference type="Pfam" id="PF01656"/>
    </source>
</evidence>
<dbReference type="Proteomes" id="UP000239899">
    <property type="component" value="Unassembled WGS sequence"/>
</dbReference>
<name>A0A2P6TBU5_CHLSO</name>
<dbReference type="InterPro" id="IPR050678">
    <property type="entry name" value="DNA_Partitioning_ATPase"/>
</dbReference>
<gene>
    <name evidence="3" type="ORF">C2E21_9307</name>
</gene>
<dbReference type="InterPro" id="IPR002586">
    <property type="entry name" value="CobQ/CobB/MinD/ParA_Nub-bd_dom"/>
</dbReference>
<accession>A0A2P6TBU5</accession>
<feature type="region of interest" description="Disordered" evidence="1">
    <location>
        <begin position="481"/>
        <end position="533"/>
    </location>
</feature>
<dbReference type="PANTHER" id="PTHR13696">
    <property type="entry name" value="P-LOOP CONTAINING NUCLEOSIDE TRIPHOSPHATE HYDROLASE"/>
    <property type="match status" value="1"/>
</dbReference>
<dbReference type="InterPro" id="IPR027417">
    <property type="entry name" value="P-loop_NTPase"/>
</dbReference>
<dbReference type="PANTHER" id="PTHR13696:SF99">
    <property type="entry name" value="COBYRINIC ACID AC-DIAMIDE SYNTHASE"/>
    <property type="match status" value="1"/>
</dbReference>
<dbReference type="OrthoDB" id="1902922at2759"/>
<organism evidence="3 4">
    <name type="scientific">Chlorella sorokiniana</name>
    <name type="common">Freshwater green alga</name>
    <dbReference type="NCBI Taxonomy" id="3076"/>
    <lineage>
        <taxon>Eukaryota</taxon>
        <taxon>Viridiplantae</taxon>
        <taxon>Chlorophyta</taxon>
        <taxon>core chlorophytes</taxon>
        <taxon>Trebouxiophyceae</taxon>
        <taxon>Chlorellales</taxon>
        <taxon>Chlorellaceae</taxon>
        <taxon>Chlorella clade</taxon>
        <taxon>Chlorella</taxon>
    </lineage>
</organism>
<reference evidence="3 4" key="1">
    <citation type="journal article" date="2018" name="Plant J.">
        <title>Genome sequences of Chlorella sorokiniana UTEX 1602 and Micractinium conductrix SAG 241.80: implications to maltose excretion by a green alga.</title>
        <authorList>
            <person name="Arriola M.B."/>
            <person name="Velmurugan N."/>
            <person name="Zhang Y."/>
            <person name="Plunkett M.H."/>
            <person name="Hondzo H."/>
            <person name="Barney B.M."/>
        </authorList>
    </citation>
    <scope>NUCLEOTIDE SEQUENCE [LARGE SCALE GENOMIC DNA]</scope>
    <source>
        <strain evidence="4">UTEX 1602</strain>
    </source>
</reference>
<dbReference type="Gene3D" id="3.40.50.300">
    <property type="entry name" value="P-loop containing nucleotide triphosphate hydrolases"/>
    <property type="match status" value="1"/>
</dbReference>
<proteinExistence type="predicted"/>
<keyword evidence="4" id="KW-1185">Reference proteome</keyword>
<feature type="domain" description="CobQ/CobB/MinD/ParA nucleotide binding" evidence="2">
    <location>
        <begin position="26"/>
        <end position="69"/>
    </location>
</feature>
<comment type="caution">
    <text evidence="3">The sequence shown here is derived from an EMBL/GenBank/DDBJ whole genome shotgun (WGS) entry which is preliminary data.</text>
</comment>
<evidence type="ECO:0000313" key="3">
    <source>
        <dbReference type="EMBL" id="PRW18346.1"/>
    </source>
</evidence>
<evidence type="ECO:0000313" key="4">
    <source>
        <dbReference type="Proteomes" id="UP000239899"/>
    </source>
</evidence>
<dbReference type="Pfam" id="PF01656">
    <property type="entry name" value="CbiA"/>
    <property type="match status" value="1"/>
</dbReference>
<dbReference type="SUPFAM" id="SSF52540">
    <property type="entry name" value="P-loop containing nucleoside triphosphate hydrolases"/>
    <property type="match status" value="1"/>
</dbReference>
<dbReference type="AlphaFoldDB" id="A0A2P6TBU5"/>
<dbReference type="EMBL" id="LHPG02000026">
    <property type="protein sequence ID" value="PRW18346.1"/>
    <property type="molecule type" value="Genomic_DNA"/>
</dbReference>
<dbReference type="CDD" id="cd02042">
    <property type="entry name" value="ParAB_family"/>
    <property type="match status" value="1"/>
</dbReference>
<evidence type="ECO:0000256" key="1">
    <source>
        <dbReference type="SAM" id="MobiDB-lite"/>
    </source>
</evidence>
<sequence length="533" mass="57943">MSGVDPPEMPPAADEPRVLTYGLWTNKGGVGKTTLTFHLSSLYAHLHPEQRVVLLDMCPQANLSHTVLNSTLRRGSAVAAELQAGGGPAELSRTVAGYLHSVLAHPAYSRDEIIESGFLTRLGDEGVNHRMPTNMWLLCGDPALDDMNSKLHQQLYAPQYQGVAGGPAAARRDGFYNLLHTMRTFFKNLSREPEWRDQQIVVFVDTNPAFTEYTQLALCTIDKLIVPVNADDFSLQAVDLMFSRVWNLFESEGMFAEYRRGNFAPQAYQRCPDLLPKLAVVVHNRHNVYNTRATSGFQFLHQEQGWRVYQAFVAAFARTGQDERAPPVFVDKGLPNPNQFPTLYTATVREMFSAGVAAAYTGVPLHKVLICRAYIEGAFNGSKIIQREPVKKLLLDLLKVLSLATDDPSLQRVNAERLCSVAGVGHVGILVGPLGMNETEAAYDAARQAAVEAQGANAAAVAAAAAAAEAALGQVAQPESDYYQDALSQDGLSDMHGPPSDDEDDAGPSNGAEPADAAGPSNGQRMQRTHSRN</sequence>